<feature type="region of interest" description="Disordered" evidence="9">
    <location>
        <begin position="27"/>
        <end position="48"/>
    </location>
</feature>
<comment type="function">
    <text evidence="7 8">Has a role in the initiation of DNA replication. Required at S-phase checkpoint.</text>
</comment>
<feature type="compositionally biased region" description="Acidic residues" evidence="9">
    <location>
        <begin position="386"/>
        <end position="397"/>
    </location>
</feature>
<dbReference type="AlphaFoldDB" id="A0AAV9VC78"/>
<evidence type="ECO:0000256" key="9">
    <source>
        <dbReference type="SAM" id="MobiDB-lite"/>
    </source>
</evidence>
<feature type="compositionally biased region" description="Polar residues" evidence="9">
    <location>
        <begin position="370"/>
        <end position="382"/>
    </location>
</feature>
<evidence type="ECO:0000256" key="1">
    <source>
        <dbReference type="ARBA" id="ARBA00004123"/>
    </source>
</evidence>
<feature type="compositionally biased region" description="Acidic residues" evidence="9">
    <location>
        <begin position="421"/>
        <end position="436"/>
    </location>
</feature>
<comment type="similarity">
    <text evidence="2 8">Belongs to the SLD2 family.</text>
</comment>
<dbReference type="GO" id="GO:0006270">
    <property type="term" value="P:DNA replication initiation"/>
    <property type="evidence" value="ECO:0007669"/>
    <property type="project" value="UniProtKB-UniRule"/>
</dbReference>
<dbReference type="PANTHER" id="PTHR28124">
    <property type="entry name" value="DNA REPLICATION REGULATOR SLD2"/>
    <property type="match status" value="1"/>
</dbReference>
<evidence type="ECO:0000256" key="6">
    <source>
        <dbReference type="ARBA" id="ARBA00023306"/>
    </source>
</evidence>
<evidence type="ECO:0000256" key="5">
    <source>
        <dbReference type="ARBA" id="ARBA00023242"/>
    </source>
</evidence>
<keyword evidence="5 8" id="KW-0539">Nucleus</keyword>
<reference evidence="10 11" key="1">
    <citation type="submission" date="2019-10" db="EMBL/GenBank/DDBJ databases">
        <authorList>
            <person name="Palmer J.M."/>
        </authorList>
    </citation>
    <scope>NUCLEOTIDE SEQUENCE [LARGE SCALE GENOMIC DNA]</scope>
    <source>
        <strain evidence="10 11">TWF696</strain>
    </source>
</reference>
<dbReference type="InterPro" id="IPR021110">
    <property type="entry name" value="DNA_rep_checkpnt_protein"/>
</dbReference>
<feature type="compositionally biased region" description="Basic residues" evidence="9">
    <location>
        <begin position="481"/>
        <end position="499"/>
    </location>
</feature>
<organism evidence="10 11">
    <name type="scientific">Orbilia brochopaga</name>
    <dbReference type="NCBI Taxonomy" id="3140254"/>
    <lineage>
        <taxon>Eukaryota</taxon>
        <taxon>Fungi</taxon>
        <taxon>Dikarya</taxon>
        <taxon>Ascomycota</taxon>
        <taxon>Pezizomycotina</taxon>
        <taxon>Orbiliomycetes</taxon>
        <taxon>Orbiliales</taxon>
        <taxon>Orbiliaceae</taxon>
        <taxon>Orbilia</taxon>
    </lineage>
</organism>
<evidence type="ECO:0000313" key="10">
    <source>
        <dbReference type="EMBL" id="KAK6359581.1"/>
    </source>
</evidence>
<dbReference type="GO" id="GO:0000727">
    <property type="term" value="P:double-strand break repair via break-induced replication"/>
    <property type="evidence" value="ECO:0007669"/>
    <property type="project" value="TreeGrafter"/>
</dbReference>
<comment type="caution">
    <text evidence="10">The sequence shown here is derived from an EMBL/GenBank/DDBJ whole genome shotgun (WGS) entry which is preliminary data.</text>
</comment>
<feature type="compositionally biased region" description="Polar residues" evidence="9">
    <location>
        <begin position="103"/>
        <end position="117"/>
    </location>
</feature>
<dbReference type="Proteomes" id="UP001375240">
    <property type="component" value="Unassembled WGS sequence"/>
</dbReference>
<dbReference type="GO" id="GO:0003688">
    <property type="term" value="F:DNA replication origin binding"/>
    <property type="evidence" value="ECO:0007669"/>
    <property type="project" value="TreeGrafter"/>
</dbReference>
<feature type="compositionally biased region" description="Basic residues" evidence="9">
    <location>
        <begin position="349"/>
        <end position="369"/>
    </location>
</feature>
<evidence type="ECO:0000256" key="7">
    <source>
        <dbReference type="ARBA" id="ARBA00025253"/>
    </source>
</evidence>
<dbReference type="Gene3D" id="1.10.10.1460">
    <property type="match status" value="1"/>
</dbReference>
<feature type="region of interest" description="Disordered" evidence="9">
    <location>
        <begin position="339"/>
        <end position="499"/>
    </location>
</feature>
<name>A0AAV9VC78_9PEZI</name>
<keyword evidence="11" id="KW-1185">Reference proteome</keyword>
<gene>
    <name evidence="10" type="primary">RPN12_1</name>
    <name evidence="10" type="ORF">TWF696_000733</name>
</gene>
<sequence length="499" mass="55316">MASQPASSSQDRLRHLKLKIKAWEKEFASKNNGKPPTRQDISANPKMAGRYSEYQKLKKILNGEDSQNMNTQSQSQVATQTPRRSTRASQTPLKSPGNPFVFTPTTRPEVQNPLDSSSAHRRLKWMTKGYVSPTPQKNGKVLGLFDKLPGMTPTPQKRNREAGDDKLLAKLTESAKKKSKSFHDSPLADSDDDDDTYTPLDPTTPSRKRRYEFQTPLSKKSKAKADEADPFATPAFFRVSQCTFELKESGSPVTPDIKKFLPNRGMIGKVKPLSTLVKELKEMQENYEDPGADVLRELEQNELFGGDEPVAKPASAIDNRVSKAAEALLPPLDLARAEEVENENAKKPPAYKKKGQKRQTRRVKIRPVRSTKTSAKSATGNHPESDSESGSDDEVEAELPPLKAKEPPQVDDNDSAAGFPDSDEFDVPEDISEDELSLAVTKPKPAAKKTQQKAKEPAKAAAGKPQKKMIKATQHANYTRMKIHHKGKKFKGKGGRGRR</sequence>
<evidence type="ECO:0000256" key="4">
    <source>
        <dbReference type="ARBA" id="ARBA00022705"/>
    </source>
</evidence>
<accession>A0AAV9VC78</accession>
<dbReference type="GO" id="GO:0031261">
    <property type="term" value="C:DNA replication preinitiation complex"/>
    <property type="evidence" value="ECO:0007669"/>
    <property type="project" value="TreeGrafter"/>
</dbReference>
<feature type="region of interest" description="Disordered" evidence="9">
    <location>
        <begin position="61"/>
        <end position="227"/>
    </location>
</feature>
<evidence type="ECO:0000256" key="3">
    <source>
        <dbReference type="ARBA" id="ARBA00018363"/>
    </source>
</evidence>
<dbReference type="Pfam" id="PF11719">
    <property type="entry name" value="Drc1-Sld2"/>
    <property type="match status" value="1"/>
</dbReference>
<dbReference type="GO" id="GO:1902977">
    <property type="term" value="P:mitotic DNA replication preinitiation complex assembly"/>
    <property type="evidence" value="ECO:0007669"/>
    <property type="project" value="TreeGrafter"/>
</dbReference>
<feature type="compositionally biased region" description="Polar residues" evidence="9">
    <location>
        <begin position="29"/>
        <end position="42"/>
    </location>
</feature>
<feature type="compositionally biased region" description="Basic and acidic residues" evidence="9">
    <location>
        <begin position="158"/>
        <end position="176"/>
    </location>
</feature>
<evidence type="ECO:0000256" key="2">
    <source>
        <dbReference type="ARBA" id="ARBA00007276"/>
    </source>
</evidence>
<dbReference type="InterPro" id="IPR040203">
    <property type="entry name" value="Sld2"/>
</dbReference>
<feature type="compositionally biased region" description="Polar residues" evidence="9">
    <location>
        <begin position="64"/>
        <end position="93"/>
    </location>
</feature>
<dbReference type="GO" id="GO:0003697">
    <property type="term" value="F:single-stranded DNA binding"/>
    <property type="evidence" value="ECO:0007669"/>
    <property type="project" value="TreeGrafter"/>
</dbReference>
<evidence type="ECO:0000256" key="8">
    <source>
        <dbReference type="RuleBase" id="RU367067"/>
    </source>
</evidence>
<dbReference type="PANTHER" id="PTHR28124:SF1">
    <property type="entry name" value="DNA REPLICATION REGULATOR SLD2"/>
    <property type="match status" value="1"/>
</dbReference>
<proteinExistence type="inferred from homology"/>
<keyword evidence="6 8" id="KW-0131">Cell cycle</keyword>
<evidence type="ECO:0000313" key="11">
    <source>
        <dbReference type="Proteomes" id="UP001375240"/>
    </source>
</evidence>
<dbReference type="EMBL" id="JAVHNQ010000001">
    <property type="protein sequence ID" value="KAK6359581.1"/>
    <property type="molecule type" value="Genomic_DNA"/>
</dbReference>
<keyword evidence="4 8" id="KW-0235">DNA replication</keyword>
<protein>
    <recommendedName>
        <fullName evidence="3 8">DNA replication regulator SLD2</fullName>
    </recommendedName>
</protein>
<comment type="subcellular location">
    <subcellularLocation>
        <location evidence="1 8">Nucleus</location>
    </subcellularLocation>
</comment>